<name>A0A927CA26_9BACL</name>
<dbReference type="PANTHER" id="PTHR12756">
    <property type="entry name" value="CYTOSOLIC CARBOXYPEPTIDASE"/>
    <property type="match status" value="1"/>
</dbReference>
<evidence type="ECO:0000256" key="1">
    <source>
        <dbReference type="ARBA" id="ARBA00001947"/>
    </source>
</evidence>
<dbReference type="Gene3D" id="3.40.630.10">
    <property type="entry name" value="Zn peptidases"/>
    <property type="match status" value="1"/>
</dbReference>
<comment type="cofactor">
    <cofactor evidence="1">
        <name>Zn(2+)</name>
        <dbReference type="ChEBI" id="CHEBI:29105"/>
    </cofactor>
</comment>
<dbReference type="PANTHER" id="PTHR12756:SF11">
    <property type="entry name" value="CYTOSOLIC CARBOXYPEPTIDASE 1"/>
    <property type="match status" value="1"/>
</dbReference>
<dbReference type="AlphaFoldDB" id="A0A927CA26"/>
<accession>A0A927CA26</accession>
<dbReference type="Proteomes" id="UP000639396">
    <property type="component" value="Unassembled WGS sequence"/>
</dbReference>
<evidence type="ECO:0000313" key="3">
    <source>
        <dbReference type="Proteomes" id="UP000639396"/>
    </source>
</evidence>
<organism evidence="2 3">
    <name type="scientific">Paenibacillus oceani</name>
    <dbReference type="NCBI Taxonomy" id="2772510"/>
    <lineage>
        <taxon>Bacteria</taxon>
        <taxon>Bacillati</taxon>
        <taxon>Bacillota</taxon>
        <taxon>Bacilli</taxon>
        <taxon>Bacillales</taxon>
        <taxon>Paenibacillaceae</taxon>
        <taxon>Paenibacillus</taxon>
    </lineage>
</organism>
<evidence type="ECO:0000313" key="2">
    <source>
        <dbReference type="EMBL" id="MBD2862883.1"/>
    </source>
</evidence>
<protein>
    <recommendedName>
        <fullName evidence="4">Peptidase M14 carboxypeptidase A domain-containing protein</fullName>
    </recommendedName>
</protein>
<keyword evidence="3" id="KW-1185">Reference proteome</keyword>
<gene>
    <name evidence="2" type="ORF">IDH45_12900</name>
</gene>
<reference evidence="2" key="1">
    <citation type="submission" date="2020-09" db="EMBL/GenBank/DDBJ databases">
        <title>A novel bacterium of genus Paenibacillus, isolated from South China Sea.</title>
        <authorList>
            <person name="Huang H."/>
            <person name="Mo K."/>
            <person name="Hu Y."/>
        </authorList>
    </citation>
    <scope>NUCLEOTIDE SEQUENCE</scope>
    <source>
        <strain evidence="2">IB182363</strain>
    </source>
</reference>
<dbReference type="Gene3D" id="2.60.40.3120">
    <property type="match status" value="1"/>
</dbReference>
<proteinExistence type="predicted"/>
<comment type="caution">
    <text evidence="2">The sequence shown here is derived from an EMBL/GenBank/DDBJ whole genome shotgun (WGS) entry which is preliminary data.</text>
</comment>
<dbReference type="SUPFAM" id="SSF53187">
    <property type="entry name" value="Zn-dependent exopeptidases"/>
    <property type="match status" value="1"/>
</dbReference>
<sequence length="375" mass="42616">MNSPWIPSIRIDNRHAGGNIQVLSVEEKRVVLKQEMRDTSGWWFYWNFAAVAASPETVTFTFADGEVVGPWGPAVSEDGVHWRWLGAASLLSRSEFSYTFWHAGEKVYFCFCIPYQLHHFERYYARIGGHRNVKRALLTESELLKPVPLLTLGNRMADRHMFFTARHHACESTPLYVLEGLIEALLTAESSPVLERYLVHFTPFIDIDGVENGDQGKSRLPHDHNRDYTDTPIYRSTAALMNYAKGVQPEIAIDFHGPFKWGDRNDVPFFVNRHSPLKEEVNNLSGKLEKISGARSEADAIRHKSIDNLSMGEDWNQPNPATCSSFFERSGAQLACSFEFPYFGSTDTAPVTADNSRRFGHDFARALEQHVENID</sequence>
<dbReference type="InterPro" id="IPR050821">
    <property type="entry name" value="Cytosolic_carboxypeptidase"/>
</dbReference>
<evidence type="ECO:0008006" key="4">
    <source>
        <dbReference type="Google" id="ProtNLM"/>
    </source>
</evidence>
<dbReference type="EMBL" id="JACXJA010000015">
    <property type="protein sequence ID" value="MBD2862883.1"/>
    <property type="molecule type" value="Genomic_DNA"/>
</dbReference>
<dbReference type="RefSeq" id="WP_190928178.1">
    <property type="nucleotide sequence ID" value="NZ_JACXJA010000015.1"/>
</dbReference>